<dbReference type="Proteomes" id="UP000694540">
    <property type="component" value="Unplaced"/>
</dbReference>
<reference evidence="1" key="1">
    <citation type="submission" date="2025-08" db="UniProtKB">
        <authorList>
            <consortium name="Ensembl"/>
        </authorList>
    </citation>
    <scope>IDENTIFICATION</scope>
</reference>
<keyword evidence="2" id="KW-1185">Reference proteome</keyword>
<accession>A0A8C3YN99</accession>
<reference evidence="1" key="2">
    <citation type="submission" date="2025-09" db="UniProtKB">
        <authorList>
            <consortium name="Ensembl"/>
        </authorList>
    </citation>
    <scope>IDENTIFICATION</scope>
</reference>
<protein>
    <submittedName>
        <fullName evidence="1">Uncharacterized protein</fullName>
    </submittedName>
</protein>
<dbReference type="GeneTree" id="ENSGT00910000147592"/>
<name>A0A8C3YN99_9CETA</name>
<sequence length="102" mass="11783">MYMGPGEESLLLKCLKPRTRASRDTVLPVPAWPTFPQRSLVSCSSFSERIKELAVLIKQKARLHHSNHSKRQRITRRNDLYFNSPNLPSQIDTHTHAHTHTL</sequence>
<dbReference type="AlphaFoldDB" id="A0A8C3YN99"/>
<evidence type="ECO:0000313" key="2">
    <source>
        <dbReference type="Proteomes" id="UP000694540"/>
    </source>
</evidence>
<proteinExistence type="predicted"/>
<organism evidence="1 2">
    <name type="scientific">Catagonus wagneri</name>
    <name type="common">Chacoan peccary</name>
    <dbReference type="NCBI Taxonomy" id="51154"/>
    <lineage>
        <taxon>Eukaryota</taxon>
        <taxon>Metazoa</taxon>
        <taxon>Chordata</taxon>
        <taxon>Craniata</taxon>
        <taxon>Vertebrata</taxon>
        <taxon>Euteleostomi</taxon>
        <taxon>Mammalia</taxon>
        <taxon>Eutheria</taxon>
        <taxon>Laurasiatheria</taxon>
        <taxon>Artiodactyla</taxon>
        <taxon>Suina</taxon>
        <taxon>Tayassuidae</taxon>
        <taxon>Catagonus</taxon>
    </lineage>
</organism>
<evidence type="ECO:0000313" key="1">
    <source>
        <dbReference type="Ensembl" id="ENSCWAP00000025954.1"/>
    </source>
</evidence>
<dbReference type="Ensembl" id="ENSCWAT00000028128.1">
    <property type="protein sequence ID" value="ENSCWAP00000025954.1"/>
    <property type="gene ID" value="ENSCWAG00000019689.1"/>
</dbReference>